<dbReference type="EMBL" id="PJVH01000084">
    <property type="protein sequence ID" value="RXU83109.1"/>
    <property type="molecule type" value="Genomic_DNA"/>
</dbReference>
<dbReference type="RefSeq" id="WP_002301184.1">
    <property type="nucleotide sequence ID" value="NZ_AP019394.1"/>
</dbReference>
<evidence type="ECO:0000313" key="2">
    <source>
        <dbReference type="Proteomes" id="UP000289562"/>
    </source>
</evidence>
<comment type="caution">
    <text evidence="1">The sequence shown here is derived from an EMBL/GenBank/DDBJ whole genome shotgun (WGS) entry which is preliminary data.</text>
</comment>
<gene>
    <name evidence="1" type="ORF">CYQ77_13370</name>
</gene>
<sequence>MLLLHVVIIFFLSLLKKSEQTSLKKLNNFTLSQLSFRIREYTQMLSMVAIRIA</sequence>
<reference evidence="1 2" key="1">
    <citation type="submission" date="2017-12" db="EMBL/GenBank/DDBJ databases">
        <title>A pool of 800 enterococci isolated from chicken carcass rinse samples from New Zealand.</title>
        <authorList>
            <person name="Zhang J."/>
            <person name="Rogers L."/>
            <person name="Midwinter A."/>
            <person name="French N."/>
        </authorList>
    </citation>
    <scope>NUCLEOTIDE SEQUENCE [LARGE SCALE GENOMIC DNA]</scope>
    <source>
        <strain evidence="1 2">EN697</strain>
    </source>
</reference>
<proteinExistence type="predicted"/>
<name>A0A1X4JAD7_ENTFC</name>
<evidence type="ECO:0000313" key="1">
    <source>
        <dbReference type="EMBL" id="RXU83109.1"/>
    </source>
</evidence>
<dbReference type="AlphaFoldDB" id="A0A1X4JAD7"/>
<protein>
    <submittedName>
        <fullName evidence="1">Peptide ABC transporter permease</fullName>
    </submittedName>
</protein>
<organism evidence="1 2">
    <name type="scientific">Enterococcus faecium</name>
    <name type="common">Streptococcus faecium</name>
    <dbReference type="NCBI Taxonomy" id="1352"/>
    <lineage>
        <taxon>Bacteria</taxon>
        <taxon>Bacillati</taxon>
        <taxon>Bacillota</taxon>
        <taxon>Bacilli</taxon>
        <taxon>Lactobacillales</taxon>
        <taxon>Enterococcaceae</taxon>
        <taxon>Enterococcus</taxon>
    </lineage>
</organism>
<accession>A0A1X4JAD7</accession>
<dbReference type="Proteomes" id="UP000289562">
    <property type="component" value="Unassembled WGS sequence"/>
</dbReference>